<dbReference type="GeneID" id="14010163"/>
<dbReference type="Proteomes" id="UP000009065">
    <property type="component" value="Segment"/>
</dbReference>
<keyword evidence="2" id="KW-1185">Reference proteome</keyword>
<organism evidence="1 2">
    <name type="scientific">Escherichia phage ime09</name>
    <dbReference type="NCBI Taxonomy" id="1054834"/>
    <lineage>
        <taxon>Viruses</taxon>
        <taxon>Duplodnaviria</taxon>
        <taxon>Heunggongvirae</taxon>
        <taxon>Uroviricota</taxon>
        <taxon>Caudoviricetes</taxon>
        <taxon>Pantevenvirales</taxon>
        <taxon>Straboviridae</taxon>
        <taxon>Tevenvirinae</taxon>
        <taxon>Tequatrovirus</taxon>
        <taxon>Tequatrovirus ime09</taxon>
    </lineage>
</organism>
<evidence type="ECO:0000313" key="1">
    <source>
        <dbReference type="EMBL" id="AEK12276.1"/>
    </source>
</evidence>
<dbReference type="EMBL" id="JN202312">
    <property type="protein sequence ID" value="AEK12276.1"/>
    <property type="molecule type" value="Genomic_DNA"/>
</dbReference>
<protein>
    <submittedName>
        <fullName evidence="1">Uncharacterized protein dexA.1</fullName>
    </submittedName>
</protein>
<accession>G1FHL1</accession>
<name>G1FHL1_9CAUD</name>
<evidence type="ECO:0000313" key="2">
    <source>
        <dbReference type="Proteomes" id="UP000009065"/>
    </source>
</evidence>
<proteinExistence type="predicted"/>
<gene>
    <name evidence="1" type="primary">dexA.1</name>
</gene>
<dbReference type="KEGG" id="vg:14010163"/>
<sequence length="159" mass="18439">MEITKDQFYLLQDKVSEIYEIAYSKNRKNVKIESGKLMLQLEEIERDLIALEFFCGEVKTVTISDYVLGEISHLYKAVLMIELSLHQFKSLMANVKAVIQENSGPDNVTIREKALKIVYSLEEIQKDIESMAKFIDEPINKVYIQDYTVGQIRDLARKI</sequence>
<dbReference type="RefSeq" id="YP_007004397.1">
    <property type="nucleotide sequence ID" value="NC_019503.1"/>
</dbReference>
<reference evidence="1 2" key="1">
    <citation type="submission" date="2011-07" db="EMBL/GenBank/DDBJ databases">
        <authorList>
            <person name="Tong Y."/>
            <person name="Huang Y."/>
            <person name="Jiang H."/>
            <person name="Wang S."/>
            <person name="Fan H."/>
            <person name="An X."/>
            <person name="Mi Z."/>
        </authorList>
    </citation>
    <scope>NUCLEOTIDE SEQUENCE [LARGE SCALE GENOMIC DNA]</scope>
    <source>
        <strain evidence="1">Ime09</strain>
    </source>
</reference>